<dbReference type="KEGG" id="ngr:NAEGRDRAFT_67960"/>
<organism evidence="2">
    <name type="scientific">Naegleria gruberi</name>
    <name type="common">Amoeba</name>
    <dbReference type="NCBI Taxonomy" id="5762"/>
    <lineage>
        <taxon>Eukaryota</taxon>
        <taxon>Discoba</taxon>
        <taxon>Heterolobosea</taxon>
        <taxon>Tetramitia</taxon>
        <taxon>Eutetramitia</taxon>
        <taxon>Vahlkampfiidae</taxon>
        <taxon>Naegleria</taxon>
    </lineage>
</organism>
<name>D2VGF7_NAEGR</name>
<dbReference type="VEuPathDB" id="AmoebaDB:NAEGRDRAFT_67960"/>
<dbReference type="RefSeq" id="XP_002676800.1">
    <property type="nucleotide sequence ID" value="XM_002676754.1"/>
</dbReference>
<evidence type="ECO:0000313" key="1">
    <source>
        <dbReference type="EMBL" id="EFC44056.1"/>
    </source>
</evidence>
<accession>D2VGF7</accession>
<reference evidence="1 2" key="1">
    <citation type="journal article" date="2010" name="Cell">
        <title>The genome of Naegleria gruberi illuminates early eukaryotic versatility.</title>
        <authorList>
            <person name="Fritz-Laylin L.K."/>
            <person name="Prochnik S.E."/>
            <person name="Ginger M.L."/>
            <person name="Dacks J.B."/>
            <person name="Carpenter M.L."/>
            <person name="Field M.C."/>
            <person name="Kuo A."/>
            <person name="Paredez A."/>
            <person name="Chapman J."/>
            <person name="Pham J."/>
            <person name="Shu S."/>
            <person name="Neupane R."/>
            <person name="Cipriano M."/>
            <person name="Mancuso J."/>
            <person name="Tu H."/>
            <person name="Salamov A."/>
            <person name="Lindquist E."/>
            <person name="Shapiro H."/>
            <person name="Lucas S."/>
            <person name="Grigoriev I.V."/>
            <person name="Cande W.Z."/>
            <person name="Fulton C."/>
            <person name="Rokhsar D.S."/>
            <person name="Dawson S.C."/>
        </authorList>
    </citation>
    <scope>NUCLEOTIDE SEQUENCE [LARGE SCALE GENOMIC DNA]</scope>
    <source>
        <strain evidence="1 2">NEG-M</strain>
    </source>
</reference>
<keyword evidence="2" id="KW-1185">Reference proteome</keyword>
<protein>
    <submittedName>
        <fullName evidence="1">Predicted protein</fullName>
    </submittedName>
</protein>
<dbReference type="GeneID" id="8847901"/>
<dbReference type="AlphaFoldDB" id="D2VGF7"/>
<dbReference type="EMBL" id="GG738870">
    <property type="protein sequence ID" value="EFC44056.1"/>
    <property type="molecule type" value="Genomic_DNA"/>
</dbReference>
<dbReference type="Proteomes" id="UP000006671">
    <property type="component" value="Unassembled WGS sequence"/>
</dbReference>
<gene>
    <name evidence="1" type="ORF">NAEGRDRAFT_67960</name>
</gene>
<evidence type="ECO:0000313" key="2">
    <source>
        <dbReference type="Proteomes" id="UP000006671"/>
    </source>
</evidence>
<sequence length="218" mass="24394">MLFTTTNSENITMENSATNPVLMISSSGSACFAMSRIGSQAVVVEQGPLSLNDVLSRIVQNCSNVNNTSEMKIQHLLDVIMCLDIAEGWSCDSKWVIGSLAKKLFLIEGLDAIDNANDEENPLNCIVIDSEIIEVLILTFKFYKSLRKSLEPLLDCIHLLSSALGFQISYHHLVLIFGVVDQLKKYAIGTEERHGALRSYMWSYFNVLCDVLNHFQLR</sequence>
<proteinExistence type="predicted"/>
<dbReference type="InParanoid" id="D2VGF7"/>